<sequence>MCFVSVEEEGEYRPSRKRVVSSKRYYSRSPTRRVITYERAPRQSTTYVVQAPPPQPITIQPAPAPEAIREEIKITETTTKTKEAPPPPPPEMVEVFESASVISSSSSDSSTTKAKTHKSGKSRASRATSHHSRTSRATSVTGTSVTSGTTARPRSEYDIKEREWIRDRSAPRQSMDRWETYRRVEPHRGGYDYDPRASRDSYHRRERVVEEERRGYR</sequence>
<evidence type="ECO:0000313" key="2">
    <source>
        <dbReference type="EMBL" id="KAF2222075.1"/>
    </source>
</evidence>
<evidence type="ECO:0000313" key="3">
    <source>
        <dbReference type="Proteomes" id="UP000799538"/>
    </source>
</evidence>
<feature type="compositionally biased region" description="Basic and acidic residues" evidence="1">
    <location>
        <begin position="153"/>
        <end position="217"/>
    </location>
</feature>
<feature type="compositionally biased region" description="Basic and acidic residues" evidence="1">
    <location>
        <begin position="67"/>
        <end position="83"/>
    </location>
</feature>
<feature type="region of interest" description="Disordered" evidence="1">
    <location>
        <begin position="43"/>
        <end position="217"/>
    </location>
</feature>
<evidence type="ECO:0000256" key="1">
    <source>
        <dbReference type="SAM" id="MobiDB-lite"/>
    </source>
</evidence>
<dbReference type="Proteomes" id="UP000799538">
    <property type="component" value="Unassembled WGS sequence"/>
</dbReference>
<accession>A0A6A6G8K8</accession>
<dbReference type="EMBL" id="ML992509">
    <property type="protein sequence ID" value="KAF2222075.1"/>
    <property type="molecule type" value="Genomic_DNA"/>
</dbReference>
<feature type="compositionally biased region" description="Low complexity" evidence="1">
    <location>
        <begin position="135"/>
        <end position="151"/>
    </location>
</feature>
<reference evidence="3" key="1">
    <citation type="journal article" date="2020" name="Stud. Mycol.">
        <title>101 Dothideomycetes genomes: A test case for predicting lifestyles and emergence of pathogens.</title>
        <authorList>
            <person name="Haridas S."/>
            <person name="Albert R."/>
            <person name="Binder M."/>
            <person name="Bloem J."/>
            <person name="LaButti K."/>
            <person name="Salamov A."/>
            <person name="Andreopoulos B."/>
            <person name="Baker S."/>
            <person name="Barry K."/>
            <person name="Bills G."/>
            <person name="Bluhm B."/>
            <person name="Cannon C."/>
            <person name="Castanera R."/>
            <person name="Culley D."/>
            <person name="Daum C."/>
            <person name="Ezra D."/>
            <person name="Gonzalez J."/>
            <person name="Henrissat B."/>
            <person name="Kuo A."/>
            <person name="Liang C."/>
            <person name="Lipzen A."/>
            <person name="Lutzoni F."/>
            <person name="Magnuson J."/>
            <person name="Mondo S."/>
            <person name="Nolan M."/>
            <person name="Ohm R."/>
            <person name="Pangilinan J."/>
            <person name="Park H.-J."/>
            <person name="Ramirez L."/>
            <person name="Alfaro M."/>
            <person name="Sun H."/>
            <person name="Tritt A."/>
            <person name="Yoshinaga Y."/>
            <person name="Zwiers L.-H."/>
            <person name="Turgeon B."/>
            <person name="Goodwin S."/>
            <person name="Spatafora J."/>
            <person name="Crous P."/>
            <person name="Grigoriev I."/>
        </authorList>
    </citation>
    <scope>NUCLEOTIDE SEQUENCE [LARGE SCALE GENOMIC DNA]</scope>
    <source>
        <strain evidence="3">CECT 20119</strain>
    </source>
</reference>
<name>A0A6A6G8K8_9PEZI</name>
<feature type="compositionally biased region" description="Basic residues" evidence="1">
    <location>
        <begin position="114"/>
        <end position="134"/>
    </location>
</feature>
<feature type="compositionally biased region" description="Low complexity" evidence="1">
    <location>
        <begin position="98"/>
        <end position="113"/>
    </location>
</feature>
<keyword evidence="3" id="KW-1185">Reference proteome</keyword>
<dbReference type="OrthoDB" id="3917629at2759"/>
<dbReference type="AlphaFoldDB" id="A0A6A6G8K8"/>
<gene>
    <name evidence="2" type="ORF">BDZ85DRAFT_283194</name>
</gene>
<protein>
    <submittedName>
        <fullName evidence="2">Uncharacterized protein</fullName>
    </submittedName>
</protein>
<organism evidence="2 3">
    <name type="scientific">Elsinoe ampelina</name>
    <dbReference type="NCBI Taxonomy" id="302913"/>
    <lineage>
        <taxon>Eukaryota</taxon>
        <taxon>Fungi</taxon>
        <taxon>Dikarya</taxon>
        <taxon>Ascomycota</taxon>
        <taxon>Pezizomycotina</taxon>
        <taxon>Dothideomycetes</taxon>
        <taxon>Dothideomycetidae</taxon>
        <taxon>Myriangiales</taxon>
        <taxon>Elsinoaceae</taxon>
        <taxon>Elsinoe</taxon>
    </lineage>
</organism>
<proteinExistence type="predicted"/>